<dbReference type="EMBL" id="CM042048">
    <property type="protein sequence ID" value="KAI3757772.1"/>
    <property type="molecule type" value="Genomic_DNA"/>
</dbReference>
<dbReference type="Proteomes" id="UP001055879">
    <property type="component" value="Linkage Group LG02"/>
</dbReference>
<protein>
    <submittedName>
        <fullName evidence="1">Uncharacterized protein</fullName>
    </submittedName>
</protein>
<proteinExistence type="predicted"/>
<gene>
    <name evidence="1" type="ORF">L6452_05315</name>
</gene>
<evidence type="ECO:0000313" key="1">
    <source>
        <dbReference type="EMBL" id="KAI3757772.1"/>
    </source>
</evidence>
<comment type="caution">
    <text evidence="1">The sequence shown here is derived from an EMBL/GenBank/DDBJ whole genome shotgun (WGS) entry which is preliminary data.</text>
</comment>
<name>A0ACB9EG29_ARCLA</name>
<accession>A0ACB9EG29</accession>
<sequence length="66" mass="7481">MGSHLLPKLLMNKFTLILSLDFQTHFLRELALKSMLVLAPKLSQRTISGSLLKYLSKLQVDEEPAI</sequence>
<reference evidence="2" key="1">
    <citation type="journal article" date="2022" name="Mol. Ecol. Resour.">
        <title>The genomes of chicory, endive, great burdock and yacon provide insights into Asteraceae palaeo-polyploidization history and plant inulin production.</title>
        <authorList>
            <person name="Fan W."/>
            <person name="Wang S."/>
            <person name="Wang H."/>
            <person name="Wang A."/>
            <person name="Jiang F."/>
            <person name="Liu H."/>
            <person name="Zhao H."/>
            <person name="Xu D."/>
            <person name="Zhang Y."/>
        </authorList>
    </citation>
    <scope>NUCLEOTIDE SEQUENCE [LARGE SCALE GENOMIC DNA]</scope>
    <source>
        <strain evidence="2">cv. Niubang</strain>
    </source>
</reference>
<organism evidence="1 2">
    <name type="scientific">Arctium lappa</name>
    <name type="common">Greater burdock</name>
    <name type="synonym">Lappa major</name>
    <dbReference type="NCBI Taxonomy" id="4217"/>
    <lineage>
        <taxon>Eukaryota</taxon>
        <taxon>Viridiplantae</taxon>
        <taxon>Streptophyta</taxon>
        <taxon>Embryophyta</taxon>
        <taxon>Tracheophyta</taxon>
        <taxon>Spermatophyta</taxon>
        <taxon>Magnoliopsida</taxon>
        <taxon>eudicotyledons</taxon>
        <taxon>Gunneridae</taxon>
        <taxon>Pentapetalae</taxon>
        <taxon>asterids</taxon>
        <taxon>campanulids</taxon>
        <taxon>Asterales</taxon>
        <taxon>Asteraceae</taxon>
        <taxon>Carduoideae</taxon>
        <taxon>Cardueae</taxon>
        <taxon>Arctiinae</taxon>
        <taxon>Arctium</taxon>
    </lineage>
</organism>
<reference evidence="1 2" key="2">
    <citation type="journal article" date="2022" name="Mol. Ecol. Resour.">
        <title>The genomes of chicory, endive, great burdock and yacon provide insights into Asteraceae paleo-polyploidization history and plant inulin production.</title>
        <authorList>
            <person name="Fan W."/>
            <person name="Wang S."/>
            <person name="Wang H."/>
            <person name="Wang A."/>
            <person name="Jiang F."/>
            <person name="Liu H."/>
            <person name="Zhao H."/>
            <person name="Xu D."/>
            <person name="Zhang Y."/>
        </authorList>
    </citation>
    <scope>NUCLEOTIDE SEQUENCE [LARGE SCALE GENOMIC DNA]</scope>
    <source>
        <strain evidence="2">cv. Niubang</strain>
    </source>
</reference>
<keyword evidence="2" id="KW-1185">Reference proteome</keyword>
<evidence type="ECO:0000313" key="2">
    <source>
        <dbReference type="Proteomes" id="UP001055879"/>
    </source>
</evidence>